<dbReference type="GO" id="GO:0008716">
    <property type="term" value="F:D-alanine-D-alanine ligase activity"/>
    <property type="evidence" value="ECO:0007669"/>
    <property type="project" value="UniProtKB-UniRule"/>
</dbReference>
<evidence type="ECO:0000256" key="7">
    <source>
        <dbReference type="ARBA" id="ARBA00022960"/>
    </source>
</evidence>
<keyword evidence="4 10" id="KW-0436">Ligase</keyword>
<dbReference type="HAMAP" id="MF_00047">
    <property type="entry name" value="Dala_Dala_lig"/>
    <property type="match status" value="1"/>
</dbReference>
<dbReference type="SUPFAM" id="SSF52440">
    <property type="entry name" value="PreATP-grasp domain"/>
    <property type="match status" value="1"/>
</dbReference>
<gene>
    <name evidence="10 13" type="primary">ddl</name>
    <name evidence="13" type="ORF">CCAX7_005330</name>
</gene>
<feature type="active site" evidence="11">
    <location>
        <position position="186"/>
    </location>
</feature>
<evidence type="ECO:0000256" key="1">
    <source>
        <dbReference type="ARBA" id="ARBA00004496"/>
    </source>
</evidence>
<dbReference type="PANTHER" id="PTHR23132">
    <property type="entry name" value="D-ALANINE--D-ALANINE LIGASE"/>
    <property type="match status" value="1"/>
</dbReference>
<evidence type="ECO:0000313" key="14">
    <source>
        <dbReference type="Proteomes" id="UP000287394"/>
    </source>
</evidence>
<evidence type="ECO:0000256" key="2">
    <source>
        <dbReference type="ARBA" id="ARBA00010871"/>
    </source>
</evidence>
<keyword evidence="14" id="KW-1185">Reference proteome</keyword>
<dbReference type="GO" id="GO:0009252">
    <property type="term" value="P:peptidoglycan biosynthetic process"/>
    <property type="evidence" value="ECO:0007669"/>
    <property type="project" value="UniProtKB-UniRule"/>
</dbReference>
<keyword evidence="5" id="KW-0547">Nucleotide-binding</keyword>
<reference evidence="13 14" key="1">
    <citation type="journal article" date="2019" name="Int. J. Syst. Evol. Microbiol.">
        <title>Capsulimonas corticalis gen. nov., sp. nov., an aerobic capsulated bacterium, of a novel bacterial order, Capsulimonadales ord. nov., of the class Armatimonadia of the phylum Armatimonadetes.</title>
        <authorList>
            <person name="Li J."/>
            <person name="Kudo C."/>
            <person name="Tonouchi A."/>
        </authorList>
    </citation>
    <scope>NUCLEOTIDE SEQUENCE [LARGE SCALE GENOMIC DNA]</scope>
    <source>
        <strain evidence="13 14">AX-7</strain>
    </source>
</reference>
<dbReference type="PROSITE" id="PS00843">
    <property type="entry name" value="DALA_DALA_LIGASE_1"/>
    <property type="match status" value="1"/>
</dbReference>
<dbReference type="GO" id="GO:0008360">
    <property type="term" value="P:regulation of cell shape"/>
    <property type="evidence" value="ECO:0007669"/>
    <property type="project" value="UniProtKB-KW"/>
</dbReference>
<dbReference type="GO" id="GO:0071555">
    <property type="term" value="P:cell wall organization"/>
    <property type="evidence" value="ECO:0007669"/>
    <property type="project" value="UniProtKB-KW"/>
</dbReference>
<feature type="binding site" evidence="12">
    <location>
        <position position="311"/>
    </location>
    <ligand>
        <name>Mg(2+)</name>
        <dbReference type="ChEBI" id="CHEBI:18420"/>
        <label>2</label>
    </ligand>
</feature>
<feature type="binding site" evidence="12">
    <location>
        <position position="309"/>
    </location>
    <ligand>
        <name>Mg(2+)</name>
        <dbReference type="ChEBI" id="CHEBI:18420"/>
        <label>2</label>
    </ligand>
</feature>
<dbReference type="Gene3D" id="3.30.1490.20">
    <property type="entry name" value="ATP-grasp fold, A domain"/>
    <property type="match status" value="1"/>
</dbReference>
<keyword evidence="6" id="KW-0067">ATP-binding</keyword>
<accession>A0A402D333</accession>
<organism evidence="13 14">
    <name type="scientific">Capsulimonas corticalis</name>
    <dbReference type="NCBI Taxonomy" id="2219043"/>
    <lineage>
        <taxon>Bacteria</taxon>
        <taxon>Bacillati</taxon>
        <taxon>Armatimonadota</taxon>
        <taxon>Armatimonadia</taxon>
        <taxon>Capsulimonadales</taxon>
        <taxon>Capsulimonadaceae</taxon>
        <taxon>Capsulimonas</taxon>
    </lineage>
</organism>
<dbReference type="EC" id="6.3.2.4" evidence="10"/>
<dbReference type="InterPro" id="IPR011127">
    <property type="entry name" value="Dala_Dala_lig_N"/>
</dbReference>
<comment type="catalytic activity">
    <reaction evidence="10">
        <text>2 D-alanine + ATP = D-alanyl-D-alanine + ADP + phosphate + H(+)</text>
        <dbReference type="Rhea" id="RHEA:11224"/>
        <dbReference type="ChEBI" id="CHEBI:15378"/>
        <dbReference type="ChEBI" id="CHEBI:30616"/>
        <dbReference type="ChEBI" id="CHEBI:43474"/>
        <dbReference type="ChEBI" id="CHEBI:57416"/>
        <dbReference type="ChEBI" id="CHEBI:57822"/>
        <dbReference type="ChEBI" id="CHEBI:456216"/>
        <dbReference type="EC" id="6.3.2.4"/>
    </reaction>
</comment>
<dbReference type="KEGG" id="ccot:CCAX7_005330"/>
<dbReference type="NCBIfam" id="NF002378">
    <property type="entry name" value="PRK01372.1"/>
    <property type="match status" value="1"/>
</dbReference>
<dbReference type="GO" id="GO:0046872">
    <property type="term" value="F:metal ion binding"/>
    <property type="evidence" value="ECO:0007669"/>
    <property type="project" value="UniProtKB-KW"/>
</dbReference>
<keyword evidence="12" id="KW-0479">Metal-binding</keyword>
<keyword evidence="12" id="KW-0464">Manganese</keyword>
<keyword evidence="12" id="KW-0460">Magnesium</keyword>
<sequence>MSRIKVAVLMGGSSAERDVSLSTGKQILNALDPNQYIVSAIDTATGNRLLPAAPAAEGRTLPIVSLTADVHALTPVGGGAAIEALPELSRVRAEDKPDVVFIALHGPGGEDGTVQGMLEVLGIPYTGSGVLASALAMDKAMSKRVLTGAGVLMPAGETVRRGRPIDWDTLRAMPLPVIVKPSAQGSTFGVTRVTEADQLEGAIKTAFEYDDAALIEQFVTGTEITVPVIGNRDLEILPIVEIVPASGFYDFAAKYTPGATDEIVPARVSDSIAAEARRIAALCHETLGCRGMSRTDMIVTSDGAIYTLETNTIPGMTTTSLLPRSAQAAGIAFPKLLDRLIELALEPR</sequence>
<dbReference type="FunCoup" id="A0A402D333">
    <property type="interactions" value="314"/>
</dbReference>
<dbReference type="InterPro" id="IPR011095">
    <property type="entry name" value="Dala_Dala_lig_C"/>
</dbReference>
<dbReference type="Pfam" id="PF07478">
    <property type="entry name" value="Dala_Dala_lig_C"/>
    <property type="match status" value="1"/>
</dbReference>
<comment type="similarity">
    <text evidence="2 10">Belongs to the D-alanine--D-alanine ligase family.</text>
</comment>
<dbReference type="Pfam" id="PF01820">
    <property type="entry name" value="Dala_Dala_lig_N"/>
    <property type="match status" value="1"/>
</dbReference>
<proteinExistence type="inferred from homology"/>
<dbReference type="Proteomes" id="UP000287394">
    <property type="component" value="Chromosome"/>
</dbReference>
<feature type="active site" evidence="11">
    <location>
        <position position="320"/>
    </location>
</feature>
<dbReference type="GO" id="GO:0005737">
    <property type="term" value="C:cytoplasm"/>
    <property type="evidence" value="ECO:0007669"/>
    <property type="project" value="UniProtKB-SubCell"/>
</dbReference>
<dbReference type="NCBIfam" id="TIGR01205">
    <property type="entry name" value="D_ala_D_alaTIGR"/>
    <property type="match status" value="1"/>
</dbReference>
<dbReference type="InterPro" id="IPR016185">
    <property type="entry name" value="PreATP-grasp_dom_sf"/>
</dbReference>
<dbReference type="PANTHER" id="PTHR23132:SF23">
    <property type="entry name" value="D-ALANINE--D-ALANINE LIGASE B"/>
    <property type="match status" value="1"/>
</dbReference>
<dbReference type="PIRSF" id="PIRSF039102">
    <property type="entry name" value="Ddl/VanB"/>
    <property type="match status" value="1"/>
</dbReference>
<evidence type="ECO:0000256" key="12">
    <source>
        <dbReference type="PIRSR" id="PIRSR039102-3"/>
    </source>
</evidence>
<feature type="active site" evidence="11">
    <location>
        <position position="16"/>
    </location>
</feature>
<evidence type="ECO:0000256" key="8">
    <source>
        <dbReference type="ARBA" id="ARBA00022984"/>
    </source>
</evidence>
<evidence type="ECO:0000313" key="13">
    <source>
        <dbReference type="EMBL" id="BDI28482.1"/>
    </source>
</evidence>
<dbReference type="Gene3D" id="3.40.50.20">
    <property type="match status" value="1"/>
</dbReference>
<keyword evidence="8 10" id="KW-0573">Peptidoglycan synthesis</keyword>
<comment type="cofactor">
    <cofactor evidence="12">
        <name>Mg(2+)</name>
        <dbReference type="ChEBI" id="CHEBI:18420"/>
    </cofactor>
    <cofactor evidence="12">
        <name>Mn(2+)</name>
        <dbReference type="ChEBI" id="CHEBI:29035"/>
    </cofactor>
    <text evidence="12">Binds 2 magnesium or manganese ions per subunit.</text>
</comment>
<comment type="subcellular location">
    <subcellularLocation>
        <location evidence="1 10">Cytoplasm</location>
    </subcellularLocation>
</comment>
<dbReference type="PROSITE" id="PS50975">
    <property type="entry name" value="ATP_GRASP"/>
    <property type="match status" value="1"/>
</dbReference>
<comment type="function">
    <text evidence="10">Cell wall formation.</text>
</comment>
<dbReference type="Gene3D" id="3.30.470.20">
    <property type="entry name" value="ATP-grasp fold, B domain"/>
    <property type="match status" value="1"/>
</dbReference>
<keyword evidence="9 10" id="KW-0961">Cell wall biogenesis/degradation</keyword>
<evidence type="ECO:0000256" key="3">
    <source>
        <dbReference type="ARBA" id="ARBA00022490"/>
    </source>
</evidence>
<feature type="binding site" evidence="12">
    <location>
        <position position="309"/>
    </location>
    <ligand>
        <name>Mg(2+)</name>
        <dbReference type="ChEBI" id="CHEBI:18420"/>
        <label>1</label>
    </ligand>
</feature>
<evidence type="ECO:0000256" key="5">
    <source>
        <dbReference type="ARBA" id="ARBA00022741"/>
    </source>
</evidence>
<dbReference type="InterPro" id="IPR011761">
    <property type="entry name" value="ATP-grasp"/>
</dbReference>
<protein>
    <recommendedName>
        <fullName evidence="10">D-alanine--D-alanine ligase</fullName>
        <ecNumber evidence="10">6.3.2.4</ecNumber>
    </recommendedName>
    <alternativeName>
        <fullName evidence="10">D-Ala-D-Ala ligase</fullName>
    </alternativeName>
    <alternativeName>
        <fullName evidence="10">D-alanylalanine synthetase</fullName>
    </alternativeName>
</protein>
<evidence type="ECO:0000256" key="6">
    <source>
        <dbReference type="ARBA" id="ARBA00022840"/>
    </source>
</evidence>
<dbReference type="NCBIfam" id="NF002528">
    <property type="entry name" value="PRK01966.1-4"/>
    <property type="match status" value="1"/>
</dbReference>
<name>A0A402D333_9BACT</name>
<dbReference type="EMBL" id="AP025739">
    <property type="protein sequence ID" value="BDI28482.1"/>
    <property type="molecule type" value="Genomic_DNA"/>
</dbReference>
<evidence type="ECO:0000256" key="4">
    <source>
        <dbReference type="ARBA" id="ARBA00022598"/>
    </source>
</evidence>
<dbReference type="InterPro" id="IPR000291">
    <property type="entry name" value="D-Ala_lig_Van_CS"/>
</dbReference>
<keyword evidence="3 10" id="KW-0963">Cytoplasm</keyword>
<evidence type="ECO:0000256" key="9">
    <source>
        <dbReference type="ARBA" id="ARBA00023316"/>
    </source>
</evidence>
<dbReference type="OrthoDB" id="9813261at2"/>
<dbReference type="AlphaFoldDB" id="A0A402D333"/>
<comment type="pathway">
    <text evidence="10">Cell wall biogenesis; peptidoglycan biosynthesis.</text>
</comment>
<evidence type="ECO:0000256" key="11">
    <source>
        <dbReference type="PIRSR" id="PIRSR039102-1"/>
    </source>
</evidence>
<dbReference type="RefSeq" id="WP_119323946.1">
    <property type="nucleotide sequence ID" value="NZ_AP025739.1"/>
</dbReference>
<keyword evidence="7 10" id="KW-0133">Cell shape</keyword>
<evidence type="ECO:0000256" key="10">
    <source>
        <dbReference type="HAMAP-Rule" id="MF_00047"/>
    </source>
</evidence>
<dbReference type="GO" id="GO:0005524">
    <property type="term" value="F:ATP binding"/>
    <property type="evidence" value="ECO:0007669"/>
    <property type="project" value="UniProtKB-UniRule"/>
</dbReference>
<feature type="binding site" evidence="12">
    <location>
        <position position="296"/>
    </location>
    <ligand>
        <name>Mg(2+)</name>
        <dbReference type="ChEBI" id="CHEBI:18420"/>
        <label>1</label>
    </ligand>
</feature>
<dbReference type="InterPro" id="IPR005905">
    <property type="entry name" value="D_ala_D_ala"/>
</dbReference>
<dbReference type="InterPro" id="IPR013815">
    <property type="entry name" value="ATP_grasp_subdomain_1"/>
</dbReference>
<dbReference type="SUPFAM" id="SSF56059">
    <property type="entry name" value="Glutathione synthetase ATP-binding domain-like"/>
    <property type="match status" value="1"/>
</dbReference>